<evidence type="ECO:0000313" key="3">
    <source>
        <dbReference type="EMBL" id="AGG65864.1"/>
    </source>
</evidence>
<feature type="transmembrane region" description="Helical" evidence="1">
    <location>
        <begin position="60"/>
        <end position="80"/>
    </location>
</feature>
<keyword evidence="1" id="KW-0472">Membrane</keyword>
<proteinExistence type="predicted"/>
<dbReference type="Proteomes" id="UP000011760">
    <property type="component" value="Chromosome"/>
</dbReference>
<feature type="domain" description="DUF418" evidence="2">
    <location>
        <begin position="10"/>
        <end position="121"/>
    </location>
</feature>
<organism evidence="3 4">
    <name type="scientific">Corynebacterium callunae DSM 20147</name>
    <dbReference type="NCBI Taxonomy" id="1121353"/>
    <lineage>
        <taxon>Bacteria</taxon>
        <taxon>Bacillati</taxon>
        <taxon>Actinomycetota</taxon>
        <taxon>Actinomycetes</taxon>
        <taxon>Mycobacteriales</taxon>
        <taxon>Corynebacteriaceae</taxon>
        <taxon>Corynebacterium</taxon>
    </lineage>
</organism>
<dbReference type="eggNOG" id="COG2311">
    <property type="taxonomic scope" value="Bacteria"/>
</dbReference>
<keyword evidence="4" id="KW-1185">Reference proteome</keyword>
<dbReference type="KEGG" id="ccn:H924_02050"/>
<sequence length="146" mass="15606">MAIAGLALRFNESLPEQANFNGHTGTPAEVVVSIAASWSVLTLCLLGAPRLPRLLNAPFVAFGSMPLTMYCLHVLSATYIQNNVAHESTTAALVSIVAGIVLALVWKQFFAKGPLEWLMAKCINLIVVSPQPRQANTAPEFSQTSA</sequence>
<dbReference type="PATRIC" id="fig|1121353.3.peg.429"/>
<evidence type="ECO:0000313" key="4">
    <source>
        <dbReference type="Proteomes" id="UP000011760"/>
    </source>
</evidence>
<dbReference type="STRING" id="1121353.H924_02050"/>
<protein>
    <recommendedName>
        <fullName evidence="2">DUF418 domain-containing protein</fullName>
    </recommendedName>
</protein>
<keyword evidence="1" id="KW-1133">Transmembrane helix</keyword>
<dbReference type="InterPro" id="IPR007349">
    <property type="entry name" value="DUF418"/>
</dbReference>
<evidence type="ECO:0000259" key="2">
    <source>
        <dbReference type="Pfam" id="PF04235"/>
    </source>
</evidence>
<reference evidence="3 4" key="1">
    <citation type="submission" date="2013-02" db="EMBL/GenBank/DDBJ databases">
        <title>The complete genome sequence of Corynebacterium callunae DSM 20147.</title>
        <authorList>
            <person name="Ruckert C."/>
            <person name="Albersmeier A."/>
            <person name="Kalinowski J."/>
        </authorList>
    </citation>
    <scope>NUCLEOTIDE SEQUENCE [LARGE SCALE GENOMIC DNA]</scope>
    <source>
        <strain evidence="3 4">DSM 20147</strain>
    </source>
</reference>
<gene>
    <name evidence="3" type="ORF">H924_02050</name>
</gene>
<dbReference type="AlphaFoldDB" id="M1UJ88"/>
<accession>M1UJ88</accession>
<feature type="transmembrane region" description="Helical" evidence="1">
    <location>
        <begin position="92"/>
        <end position="111"/>
    </location>
</feature>
<dbReference type="Pfam" id="PF04235">
    <property type="entry name" value="DUF418"/>
    <property type="match status" value="1"/>
</dbReference>
<name>M1UJ88_9CORY</name>
<keyword evidence="1" id="KW-0812">Transmembrane</keyword>
<dbReference type="HOGENOM" id="CLU_1774242_0_0_11"/>
<evidence type="ECO:0000256" key="1">
    <source>
        <dbReference type="SAM" id="Phobius"/>
    </source>
</evidence>
<dbReference type="EMBL" id="CP004354">
    <property type="protein sequence ID" value="AGG65864.1"/>
    <property type="molecule type" value="Genomic_DNA"/>
</dbReference>